<dbReference type="Gene3D" id="3.40.1440.10">
    <property type="entry name" value="GIY-YIG endonuclease"/>
    <property type="match status" value="1"/>
</dbReference>
<evidence type="ECO:0000256" key="1">
    <source>
        <dbReference type="ARBA" id="ARBA00007435"/>
    </source>
</evidence>
<gene>
    <name evidence="3" type="ORF">H8E19_10080</name>
</gene>
<dbReference type="AlphaFoldDB" id="A0A8J6T3E6"/>
<sequence>MACKTMAYWVYIIHSQTSNRYYCGHSSDVERRLRQHNDPAYQLSKTTKRFQGPWNLIWTHEFTTRGKAMAVEKKIKKRGIGRFLKDAQLVESR</sequence>
<accession>A0A8J6T3E6</accession>
<dbReference type="Pfam" id="PF01541">
    <property type="entry name" value="GIY-YIG"/>
    <property type="match status" value="1"/>
</dbReference>
<feature type="domain" description="GIY-YIG" evidence="2">
    <location>
        <begin position="6"/>
        <end position="87"/>
    </location>
</feature>
<dbReference type="InterPro" id="IPR000305">
    <property type="entry name" value="GIY-YIG_endonuc"/>
</dbReference>
<comment type="similarity">
    <text evidence="1">Belongs to the UPF0213 family.</text>
</comment>
<protein>
    <submittedName>
        <fullName evidence="3">GIY-YIG nuclease family protein</fullName>
    </submittedName>
</protein>
<dbReference type="PANTHER" id="PTHR34477:SF1">
    <property type="entry name" value="UPF0213 PROTEIN YHBQ"/>
    <property type="match status" value="1"/>
</dbReference>
<evidence type="ECO:0000313" key="4">
    <source>
        <dbReference type="Proteomes" id="UP000650524"/>
    </source>
</evidence>
<dbReference type="Proteomes" id="UP000650524">
    <property type="component" value="Unassembled WGS sequence"/>
</dbReference>
<comment type="caution">
    <text evidence="3">The sequence shown here is derived from an EMBL/GenBank/DDBJ whole genome shotgun (WGS) entry which is preliminary data.</text>
</comment>
<organism evidence="3 4">
    <name type="scientific">Candidatus Desulfacyla euxinica</name>
    <dbReference type="NCBI Taxonomy" id="2841693"/>
    <lineage>
        <taxon>Bacteria</taxon>
        <taxon>Deltaproteobacteria</taxon>
        <taxon>Candidatus Desulfacyla</taxon>
    </lineage>
</organism>
<dbReference type="InterPro" id="IPR035901">
    <property type="entry name" value="GIY-YIG_endonuc_sf"/>
</dbReference>
<dbReference type="CDD" id="cd10449">
    <property type="entry name" value="GIY-YIG_SLX1_like"/>
    <property type="match status" value="1"/>
</dbReference>
<dbReference type="EMBL" id="JACNJD010000233">
    <property type="protein sequence ID" value="MBC8177740.1"/>
    <property type="molecule type" value="Genomic_DNA"/>
</dbReference>
<name>A0A8J6T3E6_9DELT</name>
<reference evidence="3 4" key="1">
    <citation type="submission" date="2020-08" db="EMBL/GenBank/DDBJ databases">
        <title>Bridging the membrane lipid divide: bacteria of the FCB group superphylum have the potential to synthesize archaeal ether lipids.</title>
        <authorList>
            <person name="Villanueva L."/>
            <person name="Von Meijenfeldt F.A.B."/>
            <person name="Westbye A.B."/>
            <person name="Yadav S."/>
            <person name="Hopmans E.C."/>
            <person name="Dutilh B.E."/>
            <person name="Sinninghe Damste J.S."/>
        </authorList>
    </citation>
    <scope>NUCLEOTIDE SEQUENCE [LARGE SCALE GENOMIC DNA]</scope>
    <source>
        <strain evidence="3">NIOZ-UU27</strain>
    </source>
</reference>
<dbReference type="InterPro" id="IPR050190">
    <property type="entry name" value="UPF0213_domain"/>
</dbReference>
<dbReference type="PROSITE" id="PS50164">
    <property type="entry name" value="GIY_YIG"/>
    <property type="match status" value="1"/>
</dbReference>
<evidence type="ECO:0000259" key="2">
    <source>
        <dbReference type="PROSITE" id="PS50164"/>
    </source>
</evidence>
<proteinExistence type="inferred from homology"/>
<dbReference type="PANTHER" id="PTHR34477">
    <property type="entry name" value="UPF0213 PROTEIN YHBQ"/>
    <property type="match status" value="1"/>
</dbReference>
<dbReference type="SUPFAM" id="SSF82771">
    <property type="entry name" value="GIY-YIG endonuclease"/>
    <property type="match status" value="1"/>
</dbReference>
<evidence type="ECO:0000313" key="3">
    <source>
        <dbReference type="EMBL" id="MBC8177740.1"/>
    </source>
</evidence>